<reference evidence="2" key="1">
    <citation type="submission" date="2023-01" db="EMBL/GenBank/DDBJ databases">
        <authorList>
            <person name="Van Ghelder C."/>
            <person name="Rancurel C."/>
        </authorList>
    </citation>
    <scope>NUCLEOTIDE SEQUENCE</scope>
    <source>
        <strain evidence="2">CNCM I-4278</strain>
    </source>
</reference>
<dbReference type="EMBL" id="CAOQHR010000004">
    <property type="protein sequence ID" value="CAI6333555.1"/>
    <property type="molecule type" value="Genomic_DNA"/>
</dbReference>
<evidence type="ECO:0000313" key="2">
    <source>
        <dbReference type="EMBL" id="CAI6333555.1"/>
    </source>
</evidence>
<evidence type="ECO:0000313" key="3">
    <source>
        <dbReference type="Proteomes" id="UP001152607"/>
    </source>
</evidence>
<feature type="chain" id="PRO_5040724389" description="Secreted protein" evidence="1">
    <location>
        <begin position="19"/>
        <end position="186"/>
    </location>
</feature>
<keyword evidence="1" id="KW-0732">Signal</keyword>
<name>A0A9W4UCT1_9PLEO</name>
<comment type="caution">
    <text evidence="2">The sequence shown here is derived from an EMBL/GenBank/DDBJ whole genome shotgun (WGS) entry which is preliminary data.</text>
</comment>
<feature type="signal peptide" evidence="1">
    <location>
        <begin position="1"/>
        <end position="18"/>
    </location>
</feature>
<protein>
    <recommendedName>
        <fullName evidence="4">Secreted protein</fullName>
    </recommendedName>
</protein>
<evidence type="ECO:0008006" key="4">
    <source>
        <dbReference type="Google" id="ProtNLM"/>
    </source>
</evidence>
<accession>A0A9W4UCT1</accession>
<proteinExistence type="predicted"/>
<sequence>MLYTTLFAAAIWIGDVIALPHIHRDHELQTWTTCSHDDECYYVAEDSSGPPDLTPHDTRCNPSNASEVQAFDNEQWKHLFTCTFADACLDVDGHGACRLSRNSFELPTTNPGPLIDGEPDDALRISTKCNPRNDSEVLGWDGKKWSPSGVCLPPLVCNGFGSPTDFAFCARKSDQPPQVWLPVAVT</sequence>
<dbReference type="Proteomes" id="UP001152607">
    <property type="component" value="Unassembled WGS sequence"/>
</dbReference>
<dbReference type="OrthoDB" id="3800503at2759"/>
<dbReference type="AlphaFoldDB" id="A0A9W4UCT1"/>
<gene>
    <name evidence="2" type="ORF">PDIGIT_LOCUS6597</name>
</gene>
<organism evidence="2 3">
    <name type="scientific">Periconia digitata</name>
    <dbReference type="NCBI Taxonomy" id="1303443"/>
    <lineage>
        <taxon>Eukaryota</taxon>
        <taxon>Fungi</taxon>
        <taxon>Dikarya</taxon>
        <taxon>Ascomycota</taxon>
        <taxon>Pezizomycotina</taxon>
        <taxon>Dothideomycetes</taxon>
        <taxon>Pleosporomycetidae</taxon>
        <taxon>Pleosporales</taxon>
        <taxon>Massarineae</taxon>
        <taxon>Periconiaceae</taxon>
        <taxon>Periconia</taxon>
    </lineage>
</organism>
<evidence type="ECO:0000256" key="1">
    <source>
        <dbReference type="SAM" id="SignalP"/>
    </source>
</evidence>
<keyword evidence="3" id="KW-1185">Reference proteome</keyword>